<accession>A0A915HK82</accession>
<dbReference type="AlphaFoldDB" id="A0A915HK82"/>
<dbReference type="Proteomes" id="UP000887565">
    <property type="component" value="Unplaced"/>
</dbReference>
<evidence type="ECO:0000313" key="1">
    <source>
        <dbReference type="Proteomes" id="UP000887565"/>
    </source>
</evidence>
<evidence type="ECO:0000313" key="2">
    <source>
        <dbReference type="WBParaSite" id="nRc.2.0.1.t01746-RA"/>
    </source>
</evidence>
<protein>
    <submittedName>
        <fullName evidence="2">Uncharacterized protein</fullName>
    </submittedName>
</protein>
<sequence length="186" mass="21582">MKNALQHLNTPICQENEICRISEYSHHGFCRCPNSSKHSGRCPFTPHNTLVYKGVTFTFCSPIKYRICKLGEIAWENIGFRSIFHCYCQYYIQGIFNWTATETHGRNRSTYYKCVLPKYCRPNAICKIKNVFSRPFFDVSFSGSCFCPKNYACTDTGETIEGRDSSLTRHLWRCLYEEENAILSAT</sequence>
<name>A0A915HK82_ROMCU</name>
<proteinExistence type="predicted"/>
<dbReference type="WBParaSite" id="nRc.2.0.1.t01746-RA">
    <property type="protein sequence ID" value="nRc.2.0.1.t01746-RA"/>
    <property type="gene ID" value="nRc.2.0.1.g01746"/>
</dbReference>
<organism evidence="1 2">
    <name type="scientific">Romanomermis culicivorax</name>
    <name type="common">Nematode worm</name>
    <dbReference type="NCBI Taxonomy" id="13658"/>
    <lineage>
        <taxon>Eukaryota</taxon>
        <taxon>Metazoa</taxon>
        <taxon>Ecdysozoa</taxon>
        <taxon>Nematoda</taxon>
        <taxon>Enoplea</taxon>
        <taxon>Dorylaimia</taxon>
        <taxon>Mermithida</taxon>
        <taxon>Mermithoidea</taxon>
        <taxon>Mermithidae</taxon>
        <taxon>Romanomermis</taxon>
    </lineage>
</organism>
<reference evidence="2" key="1">
    <citation type="submission" date="2022-11" db="UniProtKB">
        <authorList>
            <consortium name="WormBaseParasite"/>
        </authorList>
    </citation>
    <scope>IDENTIFICATION</scope>
</reference>
<keyword evidence="1" id="KW-1185">Reference proteome</keyword>